<dbReference type="Gene3D" id="3.40.50.2300">
    <property type="match status" value="1"/>
</dbReference>
<reference evidence="4 5" key="1">
    <citation type="submission" date="2024-07" db="EMBL/GenBank/DDBJ databases">
        <title>Marimonas sp.nov., isolated from tidal-flat sediment.</title>
        <authorList>
            <person name="Jayan J.N."/>
            <person name="Lee S.S."/>
        </authorList>
    </citation>
    <scope>NUCLEOTIDE SEQUENCE [LARGE SCALE GENOMIC DNA]</scope>
    <source>
        <strain evidence="4 5">MJW-29</strain>
    </source>
</reference>
<feature type="modified residue" description="4-aspartylphosphate" evidence="2">
    <location>
        <position position="57"/>
    </location>
</feature>
<dbReference type="PANTHER" id="PTHR44591">
    <property type="entry name" value="STRESS RESPONSE REGULATOR PROTEIN 1"/>
    <property type="match status" value="1"/>
</dbReference>
<dbReference type="PANTHER" id="PTHR44591:SF3">
    <property type="entry name" value="RESPONSE REGULATORY DOMAIN-CONTAINING PROTEIN"/>
    <property type="match status" value="1"/>
</dbReference>
<dbReference type="EMBL" id="JBFNXX010000002">
    <property type="protein sequence ID" value="MEW9918775.1"/>
    <property type="molecule type" value="Genomic_DNA"/>
</dbReference>
<sequence length="141" mass="15910">MRQARILIVDDSQIDRMILRRAFDKADLNTVDLEEAEDAVSAIATLDRSDFDAIFLDVNMPGENGFHVLRSLREKRARTWPLVFMYSSSDHPDDIELAYREKATAYLCKPSEFSQVKDMMTDCVSLISRAAGGGGGQRYQA</sequence>
<gene>
    <name evidence="4" type="ORF">AB2B41_04125</name>
</gene>
<evidence type="ECO:0000256" key="2">
    <source>
        <dbReference type="PROSITE-ProRule" id="PRU00169"/>
    </source>
</evidence>
<organism evidence="4 5">
    <name type="scientific">Sulfitobacter sediminis</name>
    <dbReference type="NCBI Taxonomy" id="3234186"/>
    <lineage>
        <taxon>Bacteria</taxon>
        <taxon>Pseudomonadati</taxon>
        <taxon>Pseudomonadota</taxon>
        <taxon>Alphaproteobacteria</taxon>
        <taxon>Rhodobacterales</taxon>
        <taxon>Roseobacteraceae</taxon>
        <taxon>Sulfitobacter</taxon>
    </lineage>
</organism>
<dbReference type="Pfam" id="PF00072">
    <property type="entry name" value="Response_reg"/>
    <property type="match status" value="1"/>
</dbReference>
<dbReference type="InterPro" id="IPR011006">
    <property type="entry name" value="CheY-like_superfamily"/>
</dbReference>
<keyword evidence="5" id="KW-1185">Reference proteome</keyword>
<accession>A0ABV3RII5</accession>
<dbReference type="Proteomes" id="UP001556098">
    <property type="component" value="Unassembled WGS sequence"/>
</dbReference>
<evidence type="ECO:0000313" key="5">
    <source>
        <dbReference type="Proteomes" id="UP001556098"/>
    </source>
</evidence>
<name>A0ABV3RII5_9RHOB</name>
<feature type="domain" description="Response regulatory" evidence="3">
    <location>
        <begin position="5"/>
        <end position="124"/>
    </location>
</feature>
<proteinExistence type="predicted"/>
<evidence type="ECO:0000259" key="3">
    <source>
        <dbReference type="PROSITE" id="PS50110"/>
    </source>
</evidence>
<dbReference type="InterPro" id="IPR001789">
    <property type="entry name" value="Sig_transdc_resp-reg_receiver"/>
</dbReference>
<dbReference type="SMART" id="SM00448">
    <property type="entry name" value="REC"/>
    <property type="match status" value="1"/>
</dbReference>
<comment type="caution">
    <text evidence="4">The sequence shown here is derived from an EMBL/GenBank/DDBJ whole genome shotgun (WGS) entry which is preliminary data.</text>
</comment>
<dbReference type="InterPro" id="IPR050595">
    <property type="entry name" value="Bact_response_regulator"/>
</dbReference>
<dbReference type="RefSeq" id="WP_367876474.1">
    <property type="nucleotide sequence ID" value="NZ_JBFNXX010000002.1"/>
</dbReference>
<keyword evidence="1 2" id="KW-0597">Phosphoprotein</keyword>
<evidence type="ECO:0000313" key="4">
    <source>
        <dbReference type="EMBL" id="MEW9918775.1"/>
    </source>
</evidence>
<protein>
    <submittedName>
        <fullName evidence="4">Response regulator</fullName>
    </submittedName>
</protein>
<dbReference type="SUPFAM" id="SSF52172">
    <property type="entry name" value="CheY-like"/>
    <property type="match status" value="1"/>
</dbReference>
<dbReference type="PROSITE" id="PS50110">
    <property type="entry name" value="RESPONSE_REGULATORY"/>
    <property type="match status" value="1"/>
</dbReference>
<evidence type="ECO:0000256" key="1">
    <source>
        <dbReference type="ARBA" id="ARBA00022553"/>
    </source>
</evidence>